<dbReference type="InterPro" id="IPR050336">
    <property type="entry name" value="Chromosome_partition/occlusion"/>
</dbReference>
<evidence type="ECO:0000259" key="5">
    <source>
        <dbReference type="SMART" id="SM00470"/>
    </source>
</evidence>
<gene>
    <name evidence="6" type="ORF">METUNv1_03264</name>
</gene>
<dbReference type="eggNOG" id="COG1475">
    <property type="taxonomic scope" value="Bacteria"/>
</dbReference>
<evidence type="ECO:0000256" key="4">
    <source>
        <dbReference type="ARBA" id="ARBA00025472"/>
    </source>
</evidence>
<dbReference type="RefSeq" id="WP_008063551.1">
    <property type="nucleotide sequence ID" value="NZ_AFHG01000057.1"/>
</dbReference>
<dbReference type="PANTHER" id="PTHR33375">
    <property type="entry name" value="CHROMOSOME-PARTITIONING PROTEIN PARB-RELATED"/>
    <property type="match status" value="1"/>
</dbReference>
<comment type="similarity">
    <text evidence="1">Belongs to the ParB family.</text>
</comment>
<dbReference type="OrthoDB" id="9802051at2"/>
<dbReference type="GO" id="GO:0007059">
    <property type="term" value="P:chromosome segregation"/>
    <property type="evidence" value="ECO:0007669"/>
    <property type="project" value="UniProtKB-KW"/>
</dbReference>
<dbReference type="SUPFAM" id="SSF110849">
    <property type="entry name" value="ParB/Sulfiredoxin"/>
    <property type="match status" value="1"/>
</dbReference>
<proteinExistence type="inferred from homology"/>
<evidence type="ECO:0000256" key="1">
    <source>
        <dbReference type="ARBA" id="ARBA00006295"/>
    </source>
</evidence>
<comment type="caution">
    <text evidence="6">The sequence shown here is derived from an EMBL/GenBank/DDBJ whole genome shotgun (WGS) entry which is preliminary data.</text>
</comment>
<dbReference type="EMBL" id="AFHG01000057">
    <property type="protein sequence ID" value="EGK70359.1"/>
    <property type="molecule type" value="Genomic_DNA"/>
</dbReference>
<keyword evidence="3" id="KW-0238">DNA-binding</keyword>
<dbReference type="GO" id="GO:0045881">
    <property type="term" value="P:positive regulation of sporulation resulting in formation of a cellular spore"/>
    <property type="evidence" value="ECO:0007669"/>
    <property type="project" value="TreeGrafter"/>
</dbReference>
<organism evidence="6 7">
    <name type="scientific">Methyloversatilis universalis (strain ATCC BAA-1314 / DSM 25237 / JCM 13912 / CCUG 52030 / FAM5)</name>
    <dbReference type="NCBI Taxonomy" id="1000565"/>
    <lineage>
        <taxon>Bacteria</taxon>
        <taxon>Pseudomonadati</taxon>
        <taxon>Pseudomonadota</taxon>
        <taxon>Betaproteobacteria</taxon>
        <taxon>Nitrosomonadales</taxon>
        <taxon>Sterolibacteriaceae</taxon>
        <taxon>Methyloversatilis</taxon>
    </lineage>
</organism>
<evidence type="ECO:0000313" key="6">
    <source>
        <dbReference type="EMBL" id="EGK70359.1"/>
    </source>
</evidence>
<accession>F5RGG7</accession>
<dbReference type="InterPro" id="IPR041468">
    <property type="entry name" value="HTH_ParB/Spo0J"/>
</dbReference>
<protein>
    <submittedName>
        <fullName evidence="6">Chromosome partitioning protein ParB</fullName>
    </submittedName>
</protein>
<dbReference type="GO" id="GO:0005694">
    <property type="term" value="C:chromosome"/>
    <property type="evidence" value="ECO:0007669"/>
    <property type="project" value="TreeGrafter"/>
</dbReference>
<dbReference type="Pfam" id="PF17762">
    <property type="entry name" value="HTH_ParB"/>
    <property type="match status" value="1"/>
</dbReference>
<dbReference type="FunFam" id="3.90.1530.30:FF:000001">
    <property type="entry name" value="Chromosome partitioning protein ParB"/>
    <property type="match status" value="1"/>
</dbReference>
<reference evidence="6 7" key="1">
    <citation type="journal article" date="2011" name="J. Bacteriol.">
        <title>Genome sequence of Methyloversatilis universalis FAM5T, a methylotrophic representative of the order Rhodocyclales.</title>
        <authorList>
            <person name="Kittichotirat W."/>
            <person name="Good N.M."/>
            <person name="Hall R."/>
            <person name="Bringel F."/>
            <person name="Lajus A."/>
            <person name="Medigue C."/>
            <person name="Smalley N.E."/>
            <person name="Beck D."/>
            <person name="Bumgarner R."/>
            <person name="Vuilleumier S."/>
            <person name="Kalyuzhnaya M.G."/>
        </authorList>
    </citation>
    <scope>NUCLEOTIDE SEQUENCE [LARGE SCALE GENOMIC DNA]</scope>
    <source>
        <strain evidence="7">ATCC BAA-1314 / JCM 13912 / FAM5</strain>
    </source>
</reference>
<keyword evidence="2" id="KW-0159">Chromosome partition</keyword>
<name>F5RGG7_METUF</name>
<dbReference type="NCBIfam" id="TIGR00180">
    <property type="entry name" value="parB_part"/>
    <property type="match status" value="1"/>
</dbReference>
<evidence type="ECO:0000256" key="3">
    <source>
        <dbReference type="ARBA" id="ARBA00023125"/>
    </source>
</evidence>
<dbReference type="InterPro" id="IPR004437">
    <property type="entry name" value="ParB/RepB/Spo0J"/>
</dbReference>
<dbReference type="InterPro" id="IPR036086">
    <property type="entry name" value="ParB/Sulfiredoxin_sf"/>
</dbReference>
<keyword evidence="7" id="KW-1185">Reference proteome</keyword>
<dbReference type="AlphaFoldDB" id="F5RGG7"/>
<sequence>MTPPKLKGLGRGLDALLAGNSGEAAQSGELRTLDVGLLQPGKYQPRTRMDPGSLEELAESIKAQGLMQPIIVRGVGGDRYEIIAGERRWRAAQIAGLSEVQVLARDIPDDAALAMSLIENIQRENLNPLEEAAGVQRLIDEFGMTHEQAANAIGRSRSATTNLLRLLQLAEPVQEQLVAGDLDMGHARALLSLPKGDQIALANRVVAQGLTVRDTEKMVARGGLAEQGSRARVEPSRDLARLEEELSDLVGAPVSIAANPRGAGKLTVKFTDLDQLDGLIARLRG</sequence>
<evidence type="ECO:0000313" key="7">
    <source>
        <dbReference type="Proteomes" id="UP000005019"/>
    </source>
</evidence>
<dbReference type="SMART" id="SM00470">
    <property type="entry name" value="ParB"/>
    <property type="match status" value="1"/>
</dbReference>
<evidence type="ECO:0000256" key="2">
    <source>
        <dbReference type="ARBA" id="ARBA00022829"/>
    </source>
</evidence>
<dbReference type="CDD" id="cd16393">
    <property type="entry name" value="SPO0J_N"/>
    <property type="match status" value="1"/>
</dbReference>
<dbReference type="Pfam" id="PF23552">
    <property type="entry name" value="ParB_C"/>
    <property type="match status" value="1"/>
</dbReference>
<dbReference type="Gene3D" id="1.10.10.2830">
    <property type="match status" value="1"/>
</dbReference>
<dbReference type="InterPro" id="IPR057240">
    <property type="entry name" value="ParB_dimer_C"/>
</dbReference>
<feature type="domain" description="ParB-like N-terminal" evidence="5">
    <location>
        <begin position="31"/>
        <end position="121"/>
    </location>
</feature>
<dbReference type="Gene3D" id="3.90.1530.30">
    <property type="match status" value="1"/>
</dbReference>
<dbReference type="STRING" id="1000565.METUNv1_03264"/>
<dbReference type="InterPro" id="IPR003115">
    <property type="entry name" value="ParB_N"/>
</dbReference>
<dbReference type="Proteomes" id="UP000005019">
    <property type="component" value="Unassembled WGS sequence"/>
</dbReference>
<dbReference type="GO" id="GO:0003677">
    <property type="term" value="F:DNA binding"/>
    <property type="evidence" value="ECO:0007669"/>
    <property type="project" value="UniProtKB-KW"/>
</dbReference>
<comment type="function">
    <text evidence="4">Involved in chromosome partition. Localize to both poles of the predivisional cell following completion of DNA replication. Binds to the DNA origin of replication.</text>
</comment>
<dbReference type="PANTHER" id="PTHR33375:SF1">
    <property type="entry name" value="CHROMOSOME-PARTITIONING PROTEIN PARB-RELATED"/>
    <property type="match status" value="1"/>
</dbReference>
<dbReference type="Pfam" id="PF02195">
    <property type="entry name" value="ParB_N"/>
    <property type="match status" value="1"/>
</dbReference>
<dbReference type="FunFam" id="1.10.10.2830:FF:000001">
    <property type="entry name" value="Chromosome partitioning protein ParB"/>
    <property type="match status" value="1"/>
</dbReference>
<dbReference type="SUPFAM" id="SSF109709">
    <property type="entry name" value="KorB DNA-binding domain-like"/>
    <property type="match status" value="1"/>
</dbReference>